<evidence type="ECO:0000313" key="13">
    <source>
        <dbReference type="Proteomes" id="UP000649617"/>
    </source>
</evidence>
<feature type="compositionally biased region" description="Basic and acidic residues" evidence="11">
    <location>
        <begin position="31"/>
        <end position="55"/>
    </location>
</feature>
<evidence type="ECO:0000256" key="8">
    <source>
        <dbReference type="ARBA" id="ARBA00023295"/>
    </source>
</evidence>
<gene>
    <name evidence="12" type="primary">cbhB</name>
    <name evidence="12" type="ORF">SPIL2461_LOCUS20472</name>
</gene>
<keyword evidence="13" id="KW-1185">Reference proteome</keyword>
<dbReference type="PANTHER" id="PTHR33753">
    <property type="entry name" value="1,4-BETA-D-GLUCAN CELLOBIOHYDROLASE B"/>
    <property type="match status" value="1"/>
</dbReference>
<dbReference type="EMBL" id="CAJNIZ010045415">
    <property type="protein sequence ID" value="CAE7719406.1"/>
    <property type="molecule type" value="Genomic_DNA"/>
</dbReference>
<feature type="compositionally biased region" description="Basic and acidic residues" evidence="11">
    <location>
        <begin position="1"/>
        <end position="20"/>
    </location>
</feature>
<keyword evidence="8" id="KW-0326">Glycosidase</keyword>
<comment type="catalytic activity">
    <reaction evidence="1">
        <text>Endohydrolysis of (1-&gt;4)-beta-D-glucosidic linkages in cellulose, lichenin and cereal beta-D-glucans.</text>
        <dbReference type="EC" id="3.2.1.4"/>
    </reaction>
</comment>
<dbReference type="InterPro" id="IPR037019">
    <property type="entry name" value="Glyco_hydro_7_sf"/>
</dbReference>
<evidence type="ECO:0000313" key="12">
    <source>
        <dbReference type="EMBL" id="CAE7719406.1"/>
    </source>
</evidence>
<keyword evidence="5" id="KW-0136">Cellulose degradation</keyword>
<evidence type="ECO:0000256" key="7">
    <source>
        <dbReference type="ARBA" id="ARBA00023277"/>
    </source>
</evidence>
<dbReference type="CDD" id="cd07999">
    <property type="entry name" value="GH7_CBH_EG"/>
    <property type="match status" value="1"/>
</dbReference>
<evidence type="ECO:0000256" key="9">
    <source>
        <dbReference type="ARBA" id="ARBA00023326"/>
    </source>
</evidence>
<evidence type="ECO:0000256" key="3">
    <source>
        <dbReference type="ARBA" id="ARBA00012601"/>
    </source>
</evidence>
<evidence type="ECO:0000256" key="1">
    <source>
        <dbReference type="ARBA" id="ARBA00000966"/>
    </source>
</evidence>
<proteinExistence type="inferred from homology"/>
<organism evidence="12 13">
    <name type="scientific">Symbiodinium pilosum</name>
    <name type="common">Dinoflagellate</name>
    <dbReference type="NCBI Taxonomy" id="2952"/>
    <lineage>
        <taxon>Eukaryota</taxon>
        <taxon>Sar</taxon>
        <taxon>Alveolata</taxon>
        <taxon>Dinophyceae</taxon>
        <taxon>Suessiales</taxon>
        <taxon>Symbiodiniaceae</taxon>
        <taxon>Symbiodinium</taxon>
    </lineage>
</organism>
<feature type="region of interest" description="Disordered" evidence="11">
    <location>
        <begin position="1"/>
        <end position="55"/>
    </location>
</feature>
<evidence type="ECO:0000256" key="5">
    <source>
        <dbReference type="ARBA" id="ARBA00023001"/>
    </source>
</evidence>
<evidence type="ECO:0000256" key="10">
    <source>
        <dbReference type="SAM" id="Coils"/>
    </source>
</evidence>
<protein>
    <recommendedName>
        <fullName evidence="3">cellulase</fullName>
        <ecNumber evidence="3">3.2.1.4</ecNumber>
    </recommendedName>
</protein>
<dbReference type="InterPro" id="IPR013320">
    <property type="entry name" value="ConA-like_dom_sf"/>
</dbReference>
<sequence>MWRAEQETLPDTPERQEHVSAPRQDAGPRAAFERRVNSAVDRRQTSEGTHVHESDTPLSQIRALCKPLSQWMDARIRYYGRSGSELSWQTPPHPMVATDMDQEEATLYEYLLHHKRPAPVGEPRITGERPAKSPASQAAKKKGRGRGRMRPQHHQQNQGSSGGSGLEATVKALARLTLRQGDYIARLQRDHTVLMTFSVEENPAHIIPVLAGVAERWNHLRLNEPGKINRTLRLRHTLLIFLIDTLLKRLADKESLQNAAKQGWLVSPSAPQAETAADAQWVYMRWKENKLQAAPELGAVGKEQFIRDLKEIRTLLVEPGLILRFSATRLLTAEMSGHSVTLLLEHVFARPTGMLLTALKAMEKGAVISLVIPSDAETETVQDCIDMWSSDPDRGKNCQRIACRPQATISVLDANWRWLHNGQYTNCYKDDDWDELLCPDPVTCGRNCYLEGISEDQYRKTYGITKLRDGGVRLNFVTRTEYGSNFGSRIYLLDDSDHYKLFKLKNREFSLTVDMFFMPCGLNGAVYFVEMDQDGGMSRSGGLNGAGAKYGTGYCDAQCPHDIKFLEGKANVVDWNASHDPPIGRWGSCCAEMDIWEANSRATAYTPHPCSISGPYICDGLDCGDTSKGQRYDGVCDKDGCDFNSWRLGDRHFYGRGHRFEINSRKPLTVVTQFITEGSTDDGELIDIRRFYVQDGQVIPNSNISIAGVSGNSINDEICAEMKAAFSDVDDFNRKGGLKTMGEALDRGMVLVLSLWDDAEANMLWLDSSYPTNRNPSSPGVSRGPCRPDTGSPAFVRAKFPNARVAFSKIKFGSIGSTFGTEEEEDGLWGDDRRLWEFDRENTGVFWTSMSWATWRTTQRLAEKVDHLLSNVEEAVVQHQAARLQRWSENQRSVLERALKVEQAVAAKNEAIASQVVETLHSEVSGQLEERRGLAISLKQAREDCDGTFCHELRALAKVREKMARCSAKPSEASAVPQVPSKIPSFLRDVRWLTVLLVELVVLEWKTCLNDWTTDAGNDLILYKCKPEIEAQTIPQCLCAQIWETGELEGNLSAAGHLLCAMVFESRSPAHKEKQGPAEHFTTAAMVAAEDTRPTVQKEDHLQAEADAELKDALQDLEQAIQASAPSRLLGAPGGGVDDPEPLQQLRAVAEAARQKLESLAVELRARYMAKLDDAWRTCESDYQQLDRELREFHVDALQRRFKDMETLRGLKLQLSRWRLDYQEAYHTGFPEAAEDVLADPRQLQQRFDVARRLVRQLWKSQVPASEAHHLLGQVAKAAPGSALKVYHAELQRLGAVPLVPHARTPELLECWLQEVHVQ</sequence>
<evidence type="ECO:0000256" key="2">
    <source>
        <dbReference type="ARBA" id="ARBA00006044"/>
    </source>
</evidence>
<comment type="caution">
    <text evidence="12">The sequence shown here is derived from an EMBL/GenBank/DDBJ whole genome shotgun (WGS) entry which is preliminary data.</text>
</comment>
<keyword evidence="7" id="KW-0119">Carbohydrate metabolism</keyword>
<evidence type="ECO:0000256" key="11">
    <source>
        <dbReference type="SAM" id="MobiDB-lite"/>
    </source>
</evidence>
<keyword evidence="9" id="KW-0624">Polysaccharide degradation</keyword>
<keyword evidence="10" id="KW-0175">Coiled coil</keyword>
<dbReference type="EC" id="3.2.1.4" evidence="3"/>
<dbReference type="PANTHER" id="PTHR33753:SF1">
    <property type="entry name" value="ENDO-BETA-1,4-GLUCANASE CELB"/>
    <property type="match status" value="1"/>
</dbReference>
<feature type="compositionally biased region" description="Basic residues" evidence="11">
    <location>
        <begin position="139"/>
        <end position="153"/>
    </location>
</feature>
<dbReference type="Gene3D" id="2.70.100.10">
    <property type="entry name" value="Glycoside hydrolase, family 7, domain"/>
    <property type="match status" value="1"/>
</dbReference>
<dbReference type="OrthoDB" id="412382at2759"/>
<dbReference type="PRINTS" id="PR00734">
    <property type="entry name" value="GLHYDRLASE7"/>
</dbReference>
<evidence type="ECO:0000256" key="4">
    <source>
        <dbReference type="ARBA" id="ARBA00022801"/>
    </source>
</evidence>
<dbReference type="GO" id="GO:0030245">
    <property type="term" value="P:cellulose catabolic process"/>
    <property type="evidence" value="ECO:0007669"/>
    <property type="project" value="UniProtKB-KW"/>
</dbReference>
<name>A0A812XAP1_SYMPI</name>
<dbReference type="Proteomes" id="UP000649617">
    <property type="component" value="Unassembled WGS sequence"/>
</dbReference>
<keyword evidence="4" id="KW-0378">Hydrolase</keyword>
<evidence type="ECO:0000256" key="6">
    <source>
        <dbReference type="ARBA" id="ARBA00023180"/>
    </source>
</evidence>
<dbReference type="InterPro" id="IPR001722">
    <property type="entry name" value="Glyco_hydro_7"/>
</dbReference>
<comment type="similarity">
    <text evidence="2">Belongs to the glycosyl hydrolase 7 (cellulase C) family.</text>
</comment>
<feature type="region of interest" description="Disordered" evidence="11">
    <location>
        <begin position="118"/>
        <end position="165"/>
    </location>
</feature>
<accession>A0A812XAP1</accession>
<reference evidence="12" key="1">
    <citation type="submission" date="2021-02" db="EMBL/GenBank/DDBJ databases">
        <authorList>
            <person name="Dougan E. K."/>
            <person name="Rhodes N."/>
            <person name="Thang M."/>
            <person name="Chan C."/>
        </authorList>
    </citation>
    <scope>NUCLEOTIDE SEQUENCE</scope>
</reference>
<keyword evidence="6" id="KW-0325">Glycoprotein</keyword>
<dbReference type="Pfam" id="PF00840">
    <property type="entry name" value="Glyco_hydro_7"/>
    <property type="match status" value="1"/>
</dbReference>
<dbReference type="SUPFAM" id="SSF49899">
    <property type="entry name" value="Concanavalin A-like lectins/glucanases"/>
    <property type="match status" value="1"/>
</dbReference>
<feature type="coiled-coil region" evidence="10">
    <location>
        <begin position="1103"/>
        <end position="1167"/>
    </location>
</feature>
<dbReference type="GO" id="GO:0008810">
    <property type="term" value="F:cellulase activity"/>
    <property type="evidence" value="ECO:0007669"/>
    <property type="project" value="UniProtKB-EC"/>
</dbReference>